<feature type="region of interest" description="Disordered" evidence="1">
    <location>
        <begin position="262"/>
        <end position="288"/>
    </location>
</feature>
<name>A0A1Y1UA69_9TREE</name>
<dbReference type="OrthoDB" id="245563at2759"/>
<dbReference type="EMBL" id="NBSH01000016">
    <property type="protein sequence ID" value="ORX33975.1"/>
    <property type="molecule type" value="Genomic_DNA"/>
</dbReference>
<evidence type="ECO:0000313" key="3">
    <source>
        <dbReference type="Proteomes" id="UP000193218"/>
    </source>
</evidence>
<comment type="caution">
    <text evidence="2">The sequence shown here is derived from an EMBL/GenBank/DDBJ whole genome shotgun (WGS) entry which is preliminary data.</text>
</comment>
<feature type="region of interest" description="Disordered" evidence="1">
    <location>
        <begin position="178"/>
        <end position="212"/>
    </location>
</feature>
<keyword evidence="3" id="KW-1185">Reference proteome</keyword>
<protein>
    <submittedName>
        <fullName evidence="2">Uncharacterized protein</fullName>
    </submittedName>
</protein>
<dbReference type="AlphaFoldDB" id="A0A1Y1UA69"/>
<feature type="compositionally biased region" description="Low complexity" evidence="1">
    <location>
        <begin position="178"/>
        <end position="198"/>
    </location>
</feature>
<evidence type="ECO:0000256" key="1">
    <source>
        <dbReference type="SAM" id="MobiDB-lite"/>
    </source>
</evidence>
<gene>
    <name evidence="2" type="ORF">BD324DRAFT_187113</name>
</gene>
<dbReference type="GeneID" id="33553935"/>
<sequence length="299" mass="32103">MPIAPPRALFASPETLSTASETLDAIYAGSVAAGPSRQRYFFVGVRDAGVFTIPQEGGRAFSSRLAAEAYVAGWDGGGGKHDLPASAPRPLREHLAMTFPTHVAMPPSSYKRPSYHARMLQSRQELGVSLLRYERKPKGGTGMWVAEKTSSPSSIPPTFSRAGLKKGVVMPVAAPGRLKSSSSVSSLKKKSTQSLTSLVDKRDTGESLLLPPKPGYLRRPSCSSTSSLESASVGELEECVREFEPIIVGLDGASERSIDTLSTRSGWSTETGQQQALARGGKKKRWREKMPKALARILS</sequence>
<dbReference type="Proteomes" id="UP000193218">
    <property type="component" value="Unassembled WGS sequence"/>
</dbReference>
<feature type="compositionally biased region" description="Polar residues" evidence="1">
    <location>
        <begin position="262"/>
        <end position="276"/>
    </location>
</feature>
<accession>A0A1Y1UA69</accession>
<reference evidence="2 3" key="1">
    <citation type="submission" date="2017-03" db="EMBL/GenBank/DDBJ databases">
        <title>Widespread Adenine N6-methylation of Active Genes in Fungi.</title>
        <authorList>
            <consortium name="DOE Joint Genome Institute"/>
            <person name="Mondo S.J."/>
            <person name="Dannebaum R.O."/>
            <person name="Kuo R.C."/>
            <person name="Louie K.B."/>
            <person name="Bewick A.J."/>
            <person name="Labutti K."/>
            <person name="Haridas S."/>
            <person name="Kuo A."/>
            <person name="Salamov A."/>
            <person name="Ahrendt S.R."/>
            <person name="Lau R."/>
            <person name="Bowen B.P."/>
            <person name="Lipzen A."/>
            <person name="Sullivan W."/>
            <person name="Andreopoulos W.B."/>
            <person name="Clum A."/>
            <person name="Lindquist E."/>
            <person name="Daum C."/>
            <person name="Northen T.R."/>
            <person name="Ramamoorthy G."/>
            <person name="Schmitz R.J."/>
            <person name="Gryganskyi A."/>
            <person name="Culley D."/>
            <person name="Magnuson J."/>
            <person name="James T.Y."/>
            <person name="O'Malley M.A."/>
            <person name="Stajich J.E."/>
            <person name="Spatafora J.W."/>
            <person name="Visel A."/>
            <person name="Grigoriev I.V."/>
        </authorList>
    </citation>
    <scope>NUCLEOTIDE SEQUENCE [LARGE SCALE GENOMIC DNA]</scope>
    <source>
        <strain evidence="2 3">NRRL Y-17943</strain>
    </source>
</reference>
<dbReference type="InParanoid" id="A0A1Y1UA69"/>
<dbReference type="RefSeq" id="XP_021868263.1">
    <property type="nucleotide sequence ID" value="XM_022012127.1"/>
</dbReference>
<proteinExistence type="predicted"/>
<dbReference type="STRING" id="4999.A0A1Y1UA69"/>
<organism evidence="2 3">
    <name type="scientific">Kockovaella imperatae</name>
    <dbReference type="NCBI Taxonomy" id="4999"/>
    <lineage>
        <taxon>Eukaryota</taxon>
        <taxon>Fungi</taxon>
        <taxon>Dikarya</taxon>
        <taxon>Basidiomycota</taxon>
        <taxon>Agaricomycotina</taxon>
        <taxon>Tremellomycetes</taxon>
        <taxon>Tremellales</taxon>
        <taxon>Cuniculitremaceae</taxon>
        <taxon>Kockovaella</taxon>
    </lineage>
</organism>
<evidence type="ECO:0000313" key="2">
    <source>
        <dbReference type="EMBL" id="ORX33975.1"/>
    </source>
</evidence>